<dbReference type="Proteomes" id="UP001497535">
    <property type="component" value="Unassembled WGS sequence"/>
</dbReference>
<keyword evidence="2" id="KW-1185">Reference proteome</keyword>
<reference evidence="1" key="1">
    <citation type="submission" date="2023-11" db="EMBL/GenBank/DDBJ databases">
        <authorList>
            <person name="Poullet M."/>
        </authorList>
    </citation>
    <scope>NUCLEOTIDE SEQUENCE</scope>
    <source>
        <strain evidence="1">E1834</strain>
    </source>
</reference>
<proteinExistence type="predicted"/>
<comment type="caution">
    <text evidence="1">The sequence shown here is derived from an EMBL/GenBank/DDBJ whole genome shotgun (WGS) entry which is preliminary data.</text>
</comment>
<evidence type="ECO:0000313" key="2">
    <source>
        <dbReference type="Proteomes" id="UP001497535"/>
    </source>
</evidence>
<organism evidence="1 2">
    <name type="scientific">Meloidogyne enterolobii</name>
    <name type="common">Root-knot nematode worm</name>
    <name type="synonym">Meloidogyne mayaguensis</name>
    <dbReference type="NCBI Taxonomy" id="390850"/>
    <lineage>
        <taxon>Eukaryota</taxon>
        <taxon>Metazoa</taxon>
        <taxon>Ecdysozoa</taxon>
        <taxon>Nematoda</taxon>
        <taxon>Chromadorea</taxon>
        <taxon>Rhabditida</taxon>
        <taxon>Tylenchina</taxon>
        <taxon>Tylenchomorpha</taxon>
        <taxon>Tylenchoidea</taxon>
        <taxon>Meloidogynidae</taxon>
        <taxon>Meloidogyninae</taxon>
        <taxon>Meloidogyne</taxon>
    </lineage>
</organism>
<dbReference type="EMBL" id="CAVMJV010000054">
    <property type="protein sequence ID" value="CAK5084626.1"/>
    <property type="molecule type" value="Genomic_DNA"/>
</dbReference>
<accession>A0ACB1A0J1</accession>
<name>A0ACB1A0J1_MELEN</name>
<protein>
    <submittedName>
        <fullName evidence="1">Uncharacterized protein</fullName>
    </submittedName>
</protein>
<gene>
    <name evidence="1" type="ORF">MENTE1834_LOCUS32022</name>
</gene>
<evidence type="ECO:0000313" key="1">
    <source>
        <dbReference type="EMBL" id="CAK5084626.1"/>
    </source>
</evidence>
<sequence>MHSVGFYHEHERWDRDNYLIILWQNIDRDQFGRVDLLESSVYGQKYDYNSIMHYDSLAFSRNGRETLVAREPEMTKVGGRKFFLN</sequence>